<evidence type="ECO:0000256" key="8">
    <source>
        <dbReference type="ARBA" id="ARBA00023026"/>
    </source>
</evidence>
<evidence type="ECO:0000256" key="1">
    <source>
        <dbReference type="ARBA" id="ARBA00004613"/>
    </source>
</evidence>
<keyword evidence="4" id="KW-0800">Toxin</keyword>
<keyword evidence="7" id="KW-0548">Nucleotidyltransferase</keyword>
<dbReference type="GO" id="GO:0090729">
    <property type="term" value="F:toxin activity"/>
    <property type="evidence" value="ECO:0007669"/>
    <property type="project" value="UniProtKB-KW"/>
</dbReference>
<protein>
    <recommendedName>
        <fullName evidence="10">NAD(P)(+)--arginine ADP-ribosyltransferase</fullName>
        <ecNumber evidence="10">2.4.2.31</ecNumber>
    </recommendedName>
    <alternativeName>
        <fullName evidence="10">Mono(ADP-ribosyl)transferase</fullName>
    </alternativeName>
</protein>
<evidence type="ECO:0000256" key="3">
    <source>
        <dbReference type="ARBA" id="ARBA00022525"/>
    </source>
</evidence>
<dbReference type="InterPro" id="IPR050999">
    <property type="entry name" value="ADP-ribosyltransferase_ARG"/>
</dbReference>
<gene>
    <name evidence="12" type="ORF">OVA965_LOCUS17317</name>
    <name evidence="13" type="ORF">TMI583_LOCUS17328</name>
</gene>
<dbReference type="SUPFAM" id="SSF117839">
    <property type="entry name" value="WWE domain"/>
    <property type="match status" value="1"/>
</dbReference>
<dbReference type="Proteomes" id="UP000682733">
    <property type="component" value="Unassembled WGS sequence"/>
</dbReference>
<evidence type="ECO:0000313" key="13">
    <source>
        <dbReference type="EMBL" id="CAF3824852.1"/>
    </source>
</evidence>
<comment type="caution">
    <text evidence="12">The sequence shown here is derived from an EMBL/GenBank/DDBJ whole genome shotgun (WGS) entry which is preliminary data.</text>
</comment>
<dbReference type="Pfam" id="PF02825">
    <property type="entry name" value="WWE"/>
    <property type="match status" value="1"/>
</dbReference>
<reference evidence="12" key="1">
    <citation type="submission" date="2021-02" db="EMBL/GenBank/DDBJ databases">
        <authorList>
            <person name="Nowell W R."/>
        </authorList>
    </citation>
    <scope>NUCLEOTIDE SEQUENCE</scope>
</reference>
<dbReference type="InterPro" id="IPR037197">
    <property type="entry name" value="WWE_dom_sf"/>
</dbReference>
<comment type="similarity">
    <text evidence="2 10">Belongs to the Arg-specific ADP-ribosyltransferase family.</text>
</comment>
<dbReference type="InterPro" id="IPR004170">
    <property type="entry name" value="WWE_dom"/>
</dbReference>
<keyword evidence="10" id="KW-0521">NADP</keyword>
<dbReference type="Pfam" id="PF01129">
    <property type="entry name" value="ART"/>
    <property type="match status" value="1"/>
</dbReference>
<organism evidence="12 14">
    <name type="scientific">Didymodactylos carnosus</name>
    <dbReference type="NCBI Taxonomy" id="1234261"/>
    <lineage>
        <taxon>Eukaryota</taxon>
        <taxon>Metazoa</taxon>
        <taxon>Spiralia</taxon>
        <taxon>Gnathifera</taxon>
        <taxon>Rotifera</taxon>
        <taxon>Eurotatoria</taxon>
        <taxon>Bdelloidea</taxon>
        <taxon>Philodinida</taxon>
        <taxon>Philodinidae</taxon>
        <taxon>Didymodactylos</taxon>
    </lineage>
</organism>
<dbReference type="EMBL" id="CAJNOK010008273">
    <property type="protein sequence ID" value="CAF1059055.1"/>
    <property type="molecule type" value="Genomic_DNA"/>
</dbReference>
<feature type="domain" description="WWE" evidence="11">
    <location>
        <begin position="1"/>
        <end position="67"/>
    </location>
</feature>
<proteinExistence type="inferred from homology"/>
<dbReference type="GO" id="GO:0106274">
    <property type="term" value="F:NAD+-protein-arginine ADP-ribosyltransferase activity"/>
    <property type="evidence" value="ECO:0007669"/>
    <property type="project" value="UniProtKB-EC"/>
</dbReference>
<dbReference type="AlphaFoldDB" id="A0A8S2E654"/>
<dbReference type="InterPro" id="IPR000768">
    <property type="entry name" value="ART"/>
</dbReference>
<dbReference type="PANTHER" id="PTHR10339">
    <property type="entry name" value="ADP-RIBOSYLTRANSFERASE"/>
    <property type="match status" value="1"/>
</dbReference>
<dbReference type="Gene3D" id="3.30.720.50">
    <property type="match status" value="1"/>
</dbReference>
<evidence type="ECO:0000256" key="2">
    <source>
        <dbReference type="ARBA" id="ARBA00009558"/>
    </source>
</evidence>
<comment type="subcellular location">
    <subcellularLocation>
        <location evidence="1">Secreted</location>
    </subcellularLocation>
</comment>
<evidence type="ECO:0000313" key="14">
    <source>
        <dbReference type="Proteomes" id="UP000677228"/>
    </source>
</evidence>
<keyword evidence="6 10" id="KW-0808">Transferase</keyword>
<keyword evidence="10" id="KW-0520">NAD</keyword>
<dbReference type="EC" id="2.4.2.31" evidence="10"/>
<sequence>MAVKCGSPWNEKQKKEWKRYSDLESELIEKTYQTKERQVQLEQHIIDFKYIVQISKSNSNKKRPVKREVVEVGHYLRQKRFSYPEKPIKLFGSSDRCWKKSEFIFEWMQRNRAITSYPNIQWREIVEQAAKGILNEGKLLNREPEGQLIANELRNVKDKTTDEILKLAIHLYSVESFLYKLVNSTLRADDRSQIDTLGAYCYLLDRYFSEYHTIPLNNVPQNNKRLTVYRGATLTDEMIDAYEKVVGTCIKWSAFTSTSKDPKVAEQFDGNTLFIIQLGAGYIRRSDISSLSYYPEEQEVLLDAASHFQVDKLEYNSKSGKYLIYLTDGSTSYRIDTRY</sequence>
<comment type="catalytic activity">
    <reaction evidence="9 10">
        <text>L-arginyl-[protein] + NAD(+) = N(omega)-(ADP-D-ribosyl)-L-arginyl-[protein] + nicotinamide + H(+)</text>
        <dbReference type="Rhea" id="RHEA:19149"/>
        <dbReference type="Rhea" id="RHEA-COMP:10532"/>
        <dbReference type="Rhea" id="RHEA-COMP:15087"/>
        <dbReference type="ChEBI" id="CHEBI:15378"/>
        <dbReference type="ChEBI" id="CHEBI:17154"/>
        <dbReference type="ChEBI" id="CHEBI:29965"/>
        <dbReference type="ChEBI" id="CHEBI:57540"/>
        <dbReference type="ChEBI" id="CHEBI:142554"/>
        <dbReference type="EC" id="2.4.2.31"/>
    </reaction>
</comment>
<dbReference type="SUPFAM" id="SSF56399">
    <property type="entry name" value="ADP-ribosylation"/>
    <property type="match status" value="1"/>
</dbReference>
<evidence type="ECO:0000256" key="6">
    <source>
        <dbReference type="ARBA" id="ARBA00022679"/>
    </source>
</evidence>
<dbReference type="GO" id="GO:0016779">
    <property type="term" value="F:nucleotidyltransferase activity"/>
    <property type="evidence" value="ECO:0007669"/>
    <property type="project" value="UniProtKB-KW"/>
</dbReference>
<keyword evidence="5 10" id="KW-0328">Glycosyltransferase</keyword>
<dbReference type="GO" id="GO:0005576">
    <property type="term" value="C:extracellular region"/>
    <property type="evidence" value="ECO:0007669"/>
    <property type="project" value="UniProtKB-SubCell"/>
</dbReference>
<evidence type="ECO:0000256" key="10">
    <source>
        <dbReference type="RuleBase" id="RU361228"/>
    </source>
</evidence>
<dbReference type="Gene3D" id="3.90.176.10">
    <property type="entry name" value="Toxin ADP-ribosyltransferase, Chain A, domain 1"/>
    <property type="match status" value="1"/>
</dbReference>
<accession>A0A8S2E654</accession>
<keyword evidence="8" id="KW-0843">Virulence</keyword>
<keyword evidence="3" id="KW-0964">Secreted</keyword>
<evidence type="ECO:0000313" key="12">
    <source>
        <dbReference type="EMBL" id="CAF1059055.1"/>
    </source>
</evidence>
<dbReference type="PANTHER" id="PTHR10339:SF25">
    <property type="entry name" value="SECRETED EXOENZYME S"/>
    <property type="match status" value="1"/>
</dbReference>
<dbReference type="PROSITE" id="PS51996">
    <property type="entry name" value="TR_MART"/>
    <property type="match status" value="1"/>
</dbReference>
<evidence type="ECO:0000259" key="11">
    <source>
        <dbReference type="PROSITE" id="PS50918"/>
    </source>
</evidence>
<dbReference type="EMBL" id="CAJOBA010008288">
    <property type="protein sequence ID" value="CAF3824852.1"/>
    <property type="molecule type" value="Genomic_DNA"/>
</dbReference>
<dbReference type="PROSITE" id="PS50918">
    <property type="entry name" value="WWE"/>
    <property type="match status" value="1"/>
</dbReference>
<dbReference type="Proteomes" id="UP000677228">
    <property type="component" value="Unassembled WGS sequence"/>
</dbReference>
<evidence type="ECO:0000256" key="5">
    <source>
        <dbReference type="ARBA" id="ARBA00022676"/>
    </source>
</evidence>
<evidence type="ECO:0000256" key="9">
    <source>
        <dbReference type="ARBA" id="ARBA00047597"/>
    </source>
</evidence>
<dbReference type="GO" id="GO:0003950">
    <property type="term" value="F:NAD+ poly-ADP-ribosyltransferase activity"/>
    <property type="evidence" value="ECO:0007669"/>
    <property type="project" value="TreeGrafter"/>
</dbReference>
<evidence type="ECO:0000256" key="4">
    <source>
        <dbReference type="ARBA" id="ARBA00022656"/>
    </source>
</evidence>
<name>A0A8S2E654_9BILA</name>
<evidence type="ECO:0000256" key="7">
    <source>
        <dbReference type="ARBA" id="ARBA00022695"/>
    </source>
</evidence>